<dbReference type="AlphaFoldDB" id="A0A6N6MC38"/>
<keyword evidence="3" id="KW-1185">Reference proteome</keyword>
<reference evidence="2 3" key="1">
    <citation type="submission" date="2019-09" db="EMBL/GenBank/DDBJ databases">
        <authorList>
            <person name="Cao W.R."/>
        </authorList>
    </citation>
    <scope>NUCLEOTIDE SEQUENCE [LARGE SCALE GENOMIC DNA]</scope>
    <source>
        <strain evidence="2 3">B1N29</strain>
    </source>
</reference>
<accession>A0A6N6MC38</accession>
<sequence length="227" mass="25756">MKYKSFLLLVVTILCFVTKSFSQKGQYQIRNGFGISGGMSQYDINTDNFKTKAATGFLGGLRASVDLPHKWYNLSYGMQFSENQIEISGRPDQFSLEEDYIKYKLLAVSLDLSLHVKLIKNYLMIDIGPMLQFNGPLEFKDEDQEGYFINNYDHLTAKDITKLSKFHMNGVVGASVGVRNFMLKGQYIYGFTNILNKLNKEKVDNSGGKSKFEGHQQMLTLSAIVTF</sequence>
<keyword evidence="1" id="KW-0732">Signal</keyword>
<evidence type="ECO:0000256" key="1">
    <source>
        <dbReference type="SAM" id="SignalP"/>
    </source>
</evidence>
<protein>
    <submittedName>
        <fullName evidence="2">Outer membrane beta-barrel protein</fullName>
    </submittedName>
</protein>
<dbReference type="Proteomes" id="UP000441333">
    <property type="component" value="Unassembled WGS sequence"/>
</dbReference>
<evidence type="ECO:0000313" key="3">
    <source>
        <dbReference type="Proteomes" id="UP000441333"/>
    </source>
</evidence>
<dbReference type="RefSeq" id="WP_150940534.1">
    <property type="nucleotide sequence ID" value="NZ_WAAT01000051.1"/>
</dbReference>
<feature type="chain" id="PRO_5027019594" evidence="1">
    <location>
        <begin position="23"/>
        <end position="227"/>
    </location>
</feature>
<organism evidence="2 3">
    <name type="scientific">Pseudotamlana haliotis</name>
    <dbReference type="NCBI Taxonomy" id="2614804"/>
    <lineage>
        <taxon>Bacteria</taxon>
        <taxon>Pseudomonadati</taxon>
        <taxon>Bacteroidota</taxon>
        <taxon>Flavobacteriia</taxon>
        <taxon>Flavobacteriales</taxon>
        <taxon>Flavobacteriaceae</taxon>
        <taxon>Pseudotamlana</taxon>
    </lineage>
</organism>
<gene>
    <name evidence="2" type="ORF">F6U93_13010</name>
</gene>
<dbReference type="EMBL" id="WAAT01000051">
    <property type="protein sequence ID" value="KAB1066770.1"/>
    <property type="molecule type" value="Genomic_DNA"/>
</dbReference>
<proteinExistence type="predicted"/>
<name>A0A6N6MC38_9FLAO</name>
<feature type="signal peptide" evidence="1">
    <location>
        <begin position="1"/>
        <end position="22"/>
    </location>
</feature>
<comment type="caution">
    <text evidence="2">The sequence shown here is derived from an EMBL/GenBank/DDBJ whole genome shotgun (WGS) entry which is preliminary data.</text>
</comment>
<evidence type="ECO:0000313" key="2">
    <source>
        <dbReference type="EMBL" id="KAB1066770.1"/>
    </source>
</evidence>